<gene>
    <name evidence="3" type="ORF">H5R63_04570</name>
    <name evidence="2" type="ORF">H5R64_05895</name>
</gene>
<dbReference type="Proteomes" id="UP000544052">
    <property type="component" value="Unassembled WGS sequence"/>
</dbReference>
<accession>A0A7W3TZA6</accession>
<evidence type="ECO:0000313" key="4">
    <source>
        <dbReference type="Proteomes" id="UP000518255"/>
    </source>
</evidence>
<evidence type="ECO:0000313" key="5">
    <source>
        <dbReference type="Proteomes" id="UP000544052"/>
    </source>
</evidence>
<keyword evidence="1" id="KW-0812">Transmembrane</keyword>
<evidence type="ECO:0000313" key="3">
    <source>
        <dbReference type="EMBL" id="MBB1086066.1"/>
    </source>
</evidence>
<keyword evidence="1" id="KW-0472">Membrane</keyword>
<dbReference type="Proteomes" id="UP000518255">
    <property type="component" value="Unassembled WGS sequence"/>
</dbReference>
<proteinExistence type="predicted"/>
<comment type="caution">
    <text evidence="3">The sequence shown here is derived from an EMBL/GenBank/DDBJ whole genome shotgun (WGS) entry which is preliminary data.</text>
</comment>
<sequence length="208" mass="23554">MSKMKKLFQDHKRLIEKIIGVVVVLVLVIAGYNIYQHHQNTEAKKAITKVCKSTPPLAGMFSDYQIIDVNAHKKIVDFQMNEELSNALKSNINQYVDDHVSTLNRLFGDTEEHSDNEGNLSITGTEVQPICYAIASNKTFVKKYGKGWTVKVYNAQGKLQYVYQDDKFLQKPELYLESVIEKGAEEHDENATEITEAVLNAVGNKNNE</sequence>
<dbReference type="RefSeq" id="WP_182580951.1">
    <property type="nucleotide sequence ID" value="NZ_JACIUY010000050.1"/>
</dbReference>
<dbReference type="AlphaFoldDB" id="A0A7W3TZA6"/>
<evidence type="ECO:0000256" key="1">
    <source>
        <dbReference type="SAM" id="Phobius"/>
    </source>
</evidence>
<protein>
    <submittedName>
        <fullName evidence="3">Uncharacterized protein</fullName>
    </submittedName>
</protein>
<dbReference type="EMBL" id="JACIUZ010000039">
    <property type="protein sequence ID" value="MBB1063294.1"/>
    <property type="molecule type" value="Genomic_DNA"/>
</dbReference>
<feature type="transmembrane region" description="Helical" evidence="1">
    <location>
        <begin position="14"/>
        <end position="35"/>
    </location>
</feature>
<reference evidence="4 5" key="1">
    <citation type="submission" date="2020-07" db="EMBL/GenBank/DDBJ databases">
        <title>Description of Limosilactobacillus balticus sp. nov., Limosilactobacillus agrestis sp. nov., Limosilactobacillus albertensis sp. nov., Limosilactobacillus rudii sp. nov., Limosilactobacillus fastidiosus sp. nov., five novel Limosilactobacillus species isolated from the vertebrate gastrointestinal tract, and proposal of 6 subspecies of Limosilactobacillus reuteri adapted to the gastrointestinal tract of specific vertebrate hosts.</title>
        <authorList>
            <person name="Li F."/>
            <person name="Cheng C."/>
            <person name="Zheng J."/>
            <person name="Quevedo R.M."/>
            <person name="Li J."/>
            <person name="Roos S."/>
            <person name="Gaenzle M.G."/>
            <person name="Walter J."/>
        </authorList>
    </citation>
    <scope>NUCLEOTIDE SEQUENCE [LARGE SCALE GENOMIC DNA]</scope>
    <source>
        <strain evidence="3 4">WF-MA3-C</strain>
        <strain evidence="2 5">WF-MO7-1</strain>
    </source>
</reference>
<dbReference type="EMBL" id="JACIUY010000050">
    <property type="protein sequence ID" value="MBB1086066.1"/>
    <property type="molecule type" value="Genomic_DNA"/>
</dbReference>
<keyword evidence="1" id="KW-1133">Transmembrane helix</keyword>
<keyword evidence="5" id="KW-1185">Reference proteome</keyword>
<organism evidence="3 4">
    <name type="scientific">Limosilactobacillus fastidiosus</name>
    <dbReference type="NCBI Taxonomy" id="2759855"/>
    <lineage>
        <taxon>Bacteria</taxon>
        <taxon>Bacillati</taxon>
        <taxon>Bacillota</taxon>
        <taxon>Bacilli</taxon>
        <taxon>Lactobacillales</taxon>
        <taxon>Lactobacillaceae</taxon>
        <taxon>Limosilactobacillus</taxon>
    </lineage>
</organism>
<evidence type="ECO:0000313" key="2">
    <source>
        <dbReference type="EMBL" id="MBB1063294.1"/>
    </source>
</evidence>
<name>A0A7W3TZA6_9LACO</name>